<keyword evidence="11" id="KW-1185">Reference proteome</keyword>
<evidence type="ECO:0000256" key="6">
    <source>
        <dbReference type="ARBA" id="ARBA00022824"/>
    </source>
</evidence>
<evidence type="ECO:0000256" key="5">
    <source>
        <dbReference type="ARBA" id="ARBA00022729"/>
    </source>
</evidence>
<evidence type="ECO:0000256" key="1">
    <source>
        <dbReference type="ARBA" id="ARBA00010588"/>
    </source>
</evidence>
<protein>
    <recommendedName>
        <fullName evidence="3">Nucleotide exchange factor SIL1</fullName>
    </recommendedName>
</protein>
<accession>A0A553HYV3</accession>
<dbReference type="OrthoDB" id="448649at2759"/>
<sequence>MKGQFRQVLQFEARPILSTTIRTSVNRYLHSFIMITTYWRGLGHLVFLFVFIYSVSGSFTSASSPPAISPAAETELICHTDNPAECYPRVFSPTEEFQVVHDDQDLPPGLHVQLDVQTGRKQAKLYNPDEENPALAGLPVNQEVIIVDPEASQENEPSIPAGAPAYEPVGMVKAPREKNEQFSQALQTIRKNSARRQSIDSSTLNEALQLLDDLSHDMYYGLQIAEDTESVRSLFCLLSYKDKTEEDERPFAQRADFLASSILSAAIGNNARALAAIEKSWQDITEKQCKGGSRSIKHELFHRLAPTSESGTKQESEEAETTRVYLAVISGLLKSPKIRAQFLENNGMQNFLQILLRDNDGVWESRKAKVARIVSDTFLDEDFGATLGLWPRKKQVDVGNCAESGPQSLDDECWEYHLKKISQGNEAPDWSQQLLSLIKRTQIPSAGSETPPRHSEL</sequence>
<evidence type="ECO:0000313" key="10">
    <source>
        <dbReference type="EMBL" id="TRX93142.1"/>
    </source>
</evidence>
<reference evidence="11" key="1">
    <citation type="submission" date="2019-06" db="EMBL/GenBank/DDBJ databases">
        <title>Draft genome sequence of the griseofulvin-producing fungus Xylaria cubensis strain G536.</title>
        <authorList>
            <person name="Mead M.E."/>
            <person name="Raja H.A."/>
            <person name="Steenwyk J.L."/>
            <person name="Knowles S.L."/>
            <person name="Oberlies N.H."/>
            <person name="Rokas A."/>
        </authorList>
    </citation>
    <scope>NUCLEOTIDE SEQUENCE [LARGE SCALE GENOMIC DNA]</scope>
    <source>
        <strain evidence="11">G536</strain>
    </source>
</reference>
<evidence type="ECO:0000256" key="2">
    <source>
        <dbReference type="ARBA" id="ARBA00011799"/>
    </source>
</evidence>
<evidence type="ECO:0000256" key="9">
    <source>
        <dbReference type="SAM" id="Phobius"/>
    </source>
</evidence>
<keyword evidence="6" id="KW-0256">Endoplasmic reticulum</keyword>
<keyword evidence="9" id="KW-1133">Transmembrane helix</keyword>
<feature type="transmembrane region" description="Helical" evidence="9">
    <location>
        <begin position="37"/>
        <end position="56"/>
    </location>
</feature>
<gene>
    <name evidence="10" type="ORF">FHL15_006010</name>
</gene>
<evidence type="ECO:0000256" key="3">
    <source>
        <dbReference type="ARBA" id="ARBA00015352"/>
    </source>
</evidence>
<evidence type="ECO:0000313" key="11">
    <source>
        <dbReference type="Proteomes" id="UP000319160"/>
    </source>
</evidence>
<organism evidence="10 11">
    <name type="scientific">Xylaria flabelliformis</name>
    <dbReference type="NCBI Taxonomy" id="2512241"/>
    <lineage>
        <taxon>Eukaryota</taxon>
        <taxon>Fungi</taxon>
        <taxon>Dikarya</taxon>
        <taxon>Ascomycota</taxon>
        <taxon>Pezizomycotina</taxon>
        <taxon>Sordariomycetes</taxon>
        <taxon>Xylariomycetidae</taxon>
        <taxon>Xylariales</taxon>
        <taxon>Xylariaceae</taxon>
        <taxon>Xylaria</taxon>
    </lineage>
</organism>
<dbReference type="STRING" id="2512241.A0A553HYV3"/>
<keyword evidence="5" id="KW-0732">Signal</keyword>
<name>A0A553HYV3_9PEZI</name>
<dbReference type="GO" id="GO:0015031">
    <property type="term" value="P:protein transport"/>
    <property type="evidence" value="ECO:0007669"/>
    <property type="project" value="UniProtKB-KW"/>
</dbReference>
<dbReference type="InterPro" id="IPR031884">
    <property type="entry name" value="Sil1_fungi"/>
</dbReference>
<dbReference type="AlphaFoldDB" id="A0A553HYV3"/>
<proteinExistence type="inferred from homology"/>
<comment type="caution">
    <text evidence="10">The sequence shown here is derived from an EMBL/GenBank/DDBJ whole genome shotgun (WGS) entry which is preliminary data.</text>
</comment>
<keyword evidence="9" id="KW-0812">Transmembrane</keyword>
<evidence type="ECO:0000256" key="4">
    <source>
        <dbReference type="ARBA" id="ARBA00022448"/>
    </source>
</evidence>
<keyword evidence="8" id="KW-0811">Translocation</keyword>
<comment type="subunit">
    <text evidence="2">Interacts with KAR2.</text>
</comment>
<dbReference type="EMBL" id="VFLP01000031">
    <property type="protein sequence ID" value="TRX93142.1"/>
    <property type="molecule type" value="Genomic_DNA"/>
</dbReference>
<dbReference type="GO" id="GO:0005783">
    <property type="term" value="C:endoplasmic reticulum"/>
    <property type="evidence" value="ECO:0007669"/>
    <property type="project" value="InterPro"/>
</dbReference>
<dbReference type="GO" id="GO:0000774">
    <property type="term" value="F:adenyl-nucleotide exchange factor activity"/>
    <property type="evidence" value="ECO:0007669"/>
    <property type="project" value="InterPro"/>
</dbReference>
<keyword evidence="4" id="KW-0813">Transport</keyword>
<dbReference type="Gene3D" id="1.25.10.10">
    <property type="entry name" value="Leucine-rich Repeat Variant"/>
    <property type="match status" value="1"/>
</dbReference>
<evidence type="ECO:0000256" key="8">
    <source>
        <dbReference type="ARBA" id="ARBA00023010"/>
    </source>
</evidence>
<keyword evidence="9" id="KW-0472">Membrane</keyword>
<evidence type="ECO:0000256" key="7">
    <source>
        <dbReference type="ARBA" id="ARBA00022927"/>
    </source>
</evidence>
<dbReference type="Proteomes" id="UP000319160">
    <property type="component" value="Unassembled WGS sequence"/>
</dbReference>
<keyword evidence="7" id="KW-0653">Protein transport</keyword>
<comment type="similarity">
    <text evidence="1">Belongs to the SIL1 family.</text>
</comment>
<dbReference type="Pfam" id="PF16782">
    <property type="entry name" value="SIL1"/>
    <property type="match status" value="1"/>
</dbReference>
<dbReference type="InterPro" id="IPR011989">
    <property type="entry name" value="ARM-like"/>
</dbReference>